<dbReference type="SUPFAM" id="SSF47413">
    <property type="entry name" value="lambda repressor-like DNA-binding domains"/>
    <property type="match status" value="1"/>
</dbReference>
<dbReference type="EMBL" id="WUFC01000046">
    <property type="protein sequence ID" value="NEI52690.1"/>
    <property type="molecule type" value="Genomic_DNA"/>
</dbReference>
<dbReference type="GO" id="GO:0003677">
    <property type="term" value="F:DNA binding"/>
    <property type="evidence" value="ECO:0007669"/>
    <property type="project" value="InterPro"/>
</dbReference>
<feature type="domain" description="HTH cro/C1-type" evidence="1">
    <location>
        <begin position="6"/>
        <end position="62"/>
    </location>
</feature>
<organism evidence="2 3">
    <name type="scientific">Rhizobium ruizarguesonis</name>
    <dbReference type="NCBI Taxonomy" id="2081791"/>
    <lineage>
        <taxon>Bacteria</taxon>
        <taxon>Pseudomonadati</taxon>
        <taxon>Pseudomonadota</taxon>
        <taxon>Alphaproteobacteria</taxon>
        <taxon>Hyphomicrobiales</taxon>
        <taxon>Rhizobiaceae</taxon>
        <taxon>Rhizobium/Agrobacterium group</taxon>
        <taxon>Rhizobium</taxon>
    </lineage>
</organism>
<comment type="caution">
    <text evidence="2">The sequence shown here is derived from an EMBL/GenBank/DDBJ whole genome shotgun (WGS) entry which is preliminary data.</text>
</comment>
<dbReference type="PROSITE" id="PS50943">
    <property type="entry name" value="HTH_CROC1"/>
    <property type="match status" value="1"/>
</dbReference>
<name>A0AAE4YX79_9HYPH</name>
<dbReference type="InterPro" id="IPR010982">
    <property type="entry name" value="Lambda_DNA-bd_dom_sf"/>
</dbReference>
<dbReference type="Gene3D" id="1.10.260.40">
    <property type="entry name" value="lambda repressor-like DNA-binding domains"/>
    <property type="match status" value="1"/>
</dbReference>
<accession>A0AAE4YX79</accession>
<dbReference type="Proteomes" id="UP000661163">
    <property type="component" value="Unassembled WGS sequence"/>
</dbReference>
<evidence type="ECO:0000313" key="3">
    <source>
        <dbReference type="Proteomes" id="UP000661163"/>
    </source>
</evidence>
<dbReference type="Pfam" id="PF01381">
    <property type="entry name" value="HTH_3"/>
    <property type="match status" value="1"/>
</dbReference>
<proteinExistence type="predicted"/>
<dbReference type="InterPro" id="IPR001387">
    <property type="entry name" value="Cro/C1-type_HTH"/>
</dbReference>
<gene>
    <name evidence="2" type="ORF">GR217_34290</name>
</gene>
<reference evidence="2 3" key="1">
    <citation type="submission" date="2019-12" db="EMBL/GenBank/DDBJ databases">
        <title>Rhizobium genotypes associated with high levels of biological nitrogen fixation by grain legumes in a temperate-maritime cropping system.</title>
        <authorList>
            <person name="Maluk M."/>
            <person name="Francesc Ferrando Molina F."/>
            <person name="Lopez Del Egido L."/>
            <person name="Lafos M."/>
            <person name="Langarica-Fuentes A."/>
            <person name="Gebre Yohannes G."/>
            <person name="Young M.W."/>
            <person name="Martin P."/>
            <person name="Gantlett R."/>
            <person name="Kenicer G."/>
            <person name="Hawes C."/>
            <person name="Begg G.S."/>
            <person name="Quilliam R.S."/>
            <person name="Squire G.R."/>
            <person name="Poole P.S."/>
            <person name="Young P.W."/>
            <person name="Iannetta P.M."/>
            <person name="James E.K."/>
        </authorList>
    </citation>
    <scope>NUCLEOTIDE SEQUENCE [LARGE SCALE GENOMIC DNA]</scope>
    <source>
        <strain evidence="2 3">JHI985</strain>
    </source>
</reference>
<protein>
    <submittedName>
        <fullName evidence="2">Helix-turn-helix domain-containing protein</fullName>
    </submittedName>
</protein>
<dbReference type="CDD" id="cd00093">
    <property type="entry name" value="HTH_XRE"/>
    <property type="match status" value="1"/>
</dbReference>
<evidence type="ECO:0000313" key="2">
    <source>
        <dbReference type="EMBL" id="NEI52690.1"/>
    </source>
</evidence>
<evidence type="ECO:0000259" key="1">
    <source>
        <dbReference type="PROSITE" id="PS50943"/>
    </source>
</evidence>
<dbReference type="AlphaFoldDB" id="A0AAE4YX79"/>
<sequence length="73" mass="7790">MNAAALIAWRERLGLSQAAAAAILGCGRRSIQLWENQTNGIPHYIALACAAVALGITPPPEWDHPQKSLRTSA</sequence>